<dbReference type="InterPro" id="IPR032675">
    <property type="entry name" value="LRR_dom_sf"/>
</dbReference>
<keyword evidence="4" id="KW-1185">Reference proteome</keyword>
<gene>
    <name evidence="3" type="ORF">BJY01DRAFT_249375</name>
</gene>
<reference evidence="3 4" key="1">
    <citation type="submission" date="2024-07" db="EMBL/GenBank/DDBJ databases">
        <title>Section-level genome sequencing and comparative genomics of Aspergillus sections Usti and Cavernicolus.</title>
        <authorList>
            <consortium name="Lawrence Berkeley National Laboratory"/>
            <person name="Nybo J.L."/>
            <person name="Vesth T.C."/>
            <person name="Theobald S."/>
            <person name="Frisvad J.C."/>
            <person name="Larsen T.O."/>
            <person name="Kjaerboelling I."/>
            <person name="Rothschild-Mancinelli K."/>
            <person name="Lyhne E.K."/>
            <person name="Kogle M.E."/>
            <person name="Barry K."/>
            <person name="Clum A."/>
            <person name="Na H."/>
            <person name="Ledsgaard L."/>
            <person name="Lin J."/>
            <person name="Lipzen A."/>
            <person name="Kuo A."/>
            <person name="Riley R."/>
            <person name="Mondo S."/>
            <person name="Labutti K."/>
            <person name="Haridas S."/>
            <person name="Pangalinan J."/>
            <person name="Salamov A.A."/>
            <person name="Simmons B.A."/>
            <person name="Magnuson J.K."/>
            <person name="Chen J."/>
            <person name="Drula E."/>
            <person name="Henrissat B."/>
            <person name="Wiebenga A."/>
            <person name="Lubbers R.J."/>
            <person name="Gomes A.C."/>
            <person name="Makela M.R."/>
            <person name="Stajich J."/>
            <person name="Grigoriev I.V."/>
            <person name="Mortensen U.H."/>
            <person name="De Vries R.P."/>
            <person name="Baker S.E."/>
            <person name="Andersen M.R."/>
        </authorList>
    </citation>
    <scope>NUCLEOTIDE SEQUENCE [LARGE SCALE GENOMIC DNA]</scope>
    <source>
        <strain evidence="3 4">CBS 123904</strain>
    </source>
</reference>
<organism evidence="3 4">
    <name type="scientific">Aspergillus pseudoustus</name>
    <dbReference type="NCBI Taxonomy" id="1810923"/>
    <lineage>
        <taxon>Eukaryota</taxon>
        <taxon>Fungi</taxon>
        <taxon>Dikarya</taxon>
        <taxon>Ascomycota</taxon>
        <taxon>Pezizomycotina</taxon>
        <taxon>Eurotiomycetes</taxon>
        <taxon>Eurotiomycetidae</taxon>
        <taxon>Eurotiales</taxon>
        <taxon>Aspergillaceae</taxon>
        <taxon>Aspergillus</taxon>
        <taxon>Aspergillus subgen. Nidulantes</taxon>
    </lineage>
</organism>
<dbReference type="Gene3D" id="3.80.10.10">
    <property type="entry name" value="Ribonuclease Inhibitor"/>
    <property type="match status" value="1"/>
</dbReference>
<dbReference type="SUPFAM" id="SSF81383">
    <property type="entry name" value="F-box domain"/>
    <property type="match status" value="1"/>
</dbReference>
<name>A0ABR4JQ13_9EURO</name>
<evidence type="ECO:0000259" key="2">
    <source>
        <dbReference type="Pfam" id="PF24969"/>
    </source>
</evidence>
<evidence type="ECO:0008006" key="5">
    <source>
        <dbReference type="Google" id="ProtNLM"/>
    </source>
</evidence>
<comment type="caution">
    <text evidence="3">The sequence shown here is derived from an EMBL/GenBank/DDBJ whole genome shotgun (WGS) entry which is preliminary data.</text>
</comment>
<dbReference type="CDD" id="cd09917">
    <property type="entry name" value="F-box_SF"/>
    <property type="match status" value="1"/>
</dbReference>
<dbReference type="Pfam" id="PF24969">
    <property type="entry name" value="LRR_15"/>
    <property type="match status" value="1"/>
</dbReference>
<accession>A0ABR4JQ13</accession>
<dbReference type="EMBL" id="JBFXLU010000105">
    <property type="protein sequence ID" value="KAL2841877.1"/>
    <property type="molecule type" value="Genomic_DNA"/>
</dbReference>
<dbReference type="Proteomes" id="UP001610446">
    <property type="component" value="Unassembled WGS sequence"/>
</dbReference>
<dbReference type="Gene3D" id="1.20.1280.50">
    <property type="match status" value="1"/>
</dbReference>
<dbReference type="InterPro" id="IPR001810">
    <property type="entry name" value="F-box_dom"/>
</dbReference>
<evidence type="ECO:0000313" key="4">
    <source>
        <dbReference type="Proteomes" id="UP001610446"/>
    </source>
</evidence>
<dbReference type="SUPFAM" id="SSF52047">
    <property type="entry name" value="RNI-like"/>
    <property type="match status" value="1"/>
</dbReference>
<dbReference type="Pfam" id="PF12937">
    <property type="entry name" value="F-box-like"/>
    <property type="match status" value="1"/>
</dbReference>
<protein>
    <recommendedName>
        <fullName evidence="5">F-box domain-containing protein</fullName>
    </recommendedName>
</protein>
<evidence type="ECO:0000259" key="1">
    <source>
        <dbReference type="Pfam" id="PF12937"/>
    </source>
</evidence>
<proteinExistence type="predicted"/>
<feature type="domain" description="F-box" evidence="1">
    <location>
        <begin position="1"/>
        <end position="38"/>
    </location>
</feature>
<evidence type="ECO:0000313" key="3">
    <source>
        <dbReference type="EMBL" id="KAL2841877.1"/>
    </source>
</evidence>
<feature type="domain" description="Leucine-rich repeat" evidence="2">
    <location>
        <begin position="230"/>
        <end position="408"/>
    </location>
</feature>
<sequence>MDRLPTELVLAIAVHVSNVKDRLNLLRVCRHWRAALFDLVYDALRINTRQISNLVETLLSIPRLATRIRNVTVLEWYGGSSWSTRESLSSNIQTLLNEIAEGPKEINDWNKELLRAEQDSWLALLLVLTPNLISLSWDLTRPSPWVTVVASRVALKNPPFDTRPALQHLQTVRILDIRSDDPSVYTSFYQVMPFFHLPSMQSMSLENVRDFGPFEADLSLLHCDQRAIDSASRTSPIETLTLGSCNLSNAVARFIKSCANLRKLIYQHDNEVDEGIHRDFRPRPFYSALSSQKNSLEVLHLNDCGQGSWGLDDSWEDDDFEPARRWLGSFAEFEKLWDLRVRVQNLLNLHPEDQHHSVFLKDILPNSLKWLHLTDCDEDHCPVLVNGLLNLLSNRQELFPDLEQIIIYSAVAESSQPPPTGPHRPPSDVRVSSTISQQFAAVQTMCNRVGIAFKLLLRDEYIIVYRG</sequence>
<dbReference type="InterPro" id="IPR036047">
    <property type="entry name" value="F-box-like_dom_sf"/>
</dbReference>
<dbReference type="InterPro" id="IPR056867">
    <property type="entry name" value="LRR_15"/>
</dbReference>